<reference evidence="2" key="1">
    <citation type="submission" date="2022-09" db="EMBL/GenBank/DDBJ databases">
        <title>Intensive care unit water sources are persistently colonized with multi-drug resistant bacteria and are the site of extensive horizontal gene transfer of antibiotic resistance genes.</title>
        <authorList>
            <person name="Diorio-Toth L."/>
        </authorList>
    </citation>
    <scope>NUCLEOTIDE SEQUENCE</scope>
    <source>
        <strain evidence="2">GD03843</strain>
    </source>
</reference>
<feature type="signal peptide" evidence="1">
    <location>
        <begin position="1"/>
        <end position="21"/>
    </location>
</feature>
<dbReference type="RefSeq" id="WP_279995607.1">
    <property type="nucleotide sequence ID" value="NZ_JAOCDZ010000009.1"/>
</dbReference>
<dbReference type="Proteomes" id="UP001161094">
    <property type="component" value="Unassembled WGS sequence"/>
</dbReference>
<accession>A0AA42LP96</accession>
<gene>
    <name evidence="2" type="ORF">N5D93_14545</name>
</gene>
<keyword evidence="1" id="KW-0732">Signal</keyword>
<evidence type="ECO:0000256" key="1">
    <source>
        <dbReference type="SAM" id="SignalP"/>
    </source>
</evidence>
<evidence type="ECO:0000313" key="2">
    <source>
        <dbReference type="EMBL" id="MDH0737031.1"/>
    </source>
</evidence>
<comment type="caution">
    <text evidence="2">The sequence shown here is derived from an EMBL/GenBank/DDBJ whole genome shotgun (WGS) entry which is preliminary data.</text>
</comment>
<sequence length="180" mass="19220">MKRWLCGAGIMGMMLTGPVAAQYVATWQDPSGAWKGPAANQPGTELYAAEGAAQRACLDRGNPKLWNRAAKVTEKATGKVLLELDCDAERAKKKKGQPQAVASSSATTYQVSRKDPFGRWMHGHGSDPGANLALAEGYAYEACKDRGNPKDLQLASKVTEKGTGKIVLELDCNAVRAKAK</sequence>
<dbReference type="EMBL" id="JAOCDZ010000009">
    <property type="protein sequence ID" value="MDH0737031.1"/>
    <property type="molecule type" value="Genomic_DNA"/>
</dbReference>
<dbReference type="AlphaFoldDB" id="A0AA42LP96"/>
<name>A0AA42LP96_9BURK</name>
<evidence type="ECO:0008006" key="4">
    <source>
        <dbReference type="Google" id="ProtNLM"/>
    </source>
</evidence>
<feature type="chain" id="PRO_5041408949" description="DUF3617 family protein" evidence="1">
    <location>
        <begin position="22"/>
        <end position="180"/>
    </location>
</feature>
<evidence type="ECO:0000313" key="3">
    <source>
        <dbReference type="Proteomes" id="UP001161094"/>
    </source>
</evidence>
<protein>
    <recommendedName>
        <fullName evidence="4">DUF3617 family protein</fullName>
    </recommendedName>
</protein>
<organism evidence="2 3">
    <name type="scientific">Achromobacter spanius</name>
    <dbReference type="NCBI Taxonomy" id="217203"/>
    <lineage>
        <taxon>Bacteria</taxon>
        <taxon>Pseudomonadati</taxon>
        <taxon>Pseudomonadota</taxon>
        <taxon>Betaproteobacteria</taxon>
        <taxon>Burkholderiales</taxon>
        <taxon>Alcaligenaceae</taxon>
        <taxon>Achromobacter</taxon>
    </lineage>
</organism>
<proteinExistence type="predicted"/>